<organism evidence="1 2">
    <name type="scientific">Persicobacter diffluens</name>
    <dbReference type="NCBI Taxonomy" id="981"/>
    <lineage>
        <taxon>Bacteria</taxon>
        <taxon>Pseudomonadati</taxon>
        <taxon>Bacteroidota</taxon>
        <taxon>Cytophagia</taxon>
        <taxon>Cytophagales</taxon>
        <taxon>Persicobacteraceae</taxon>
        <taxon>Persicobacter</taxon>
    </lineage>
</organism>
<keyword evidence="2" id="KW-1185">Reference proteome</keyword>
<comment type="caution">
    <text evidence="1">The sequence shown here is derived from an EMBL/GenBank/DDBJ whole genome shotgun (WGS) entry which is preliminary data.</text>
</comment>
<sequence length="51" mass="6187">MKKVLPLPDIRISDPERIYYLCIKSKKMMVIFAKCYQYIARNDYIQLLVLF</sequence>
<evidence type="ECO:0000313" key="1">
    <source>
        <dbReference type="EMBL" id="GJM62451.1"/>
    </source>
</evidence>
<proteinExistence type="predicted"/>
<dbReference type="AlphaFoldDB" id="A0AAN4VYL4"/>
<reference evidence="1 2" key="1">
    <citation type="submission" date="2021-12" db="EMBL/GenBank/DDBJ databases">
        <title>Genome sequencing of bacteria with rrn-lacking chromosome and rrn-plasmid.</title>
        <authorList>
            <person name="Anda M."/>
            <person name="Iwasaki W."/>
        </authorList>
    </citation>
    <scope>NUCLEOTIDE SEQUENCE [LARGE SCALE GENOMIC DNA]</scope>
    <source>
        <strain evidence="1 2">NBRC 15940</strain>
    </source>
</reference>
<name>A0AAN4VYL4_9BACT</name>
<protein>
    <submittedName>
        <fullName evidence="1">Uncharacterized protein</fullName>
    </submittedName>
</protein>
<dbReference type="Proteomes" id="UP001310022">
    <property type="component" value="Unassembled WGS sequence"/>
</dbReference>
<dbReference type="EMBL" id="BQKE01000002">
    <property type="protein sequence ID" value="GJM62451.1"/>
    <property type="molecule type" value="Genomic_DNA"/>
</dbReference>
<gene>
    <name evidence="1" type="ORF">PEDI_30030</name>
</gene>
<evidence type="ECO:0000313" key="2">
    <source>
        <dbReference type="Proteomes" id="UP001310022"/>
    </source>
</evidence>
<accession>A0AAN4VYL4</accession>